<dbReference type="EMBL" id="VLKH01000003">
    <property type="protein sequence ID" value="TWH81601.1"/>
    <property type="molecule type" value="Genomic_DNA"/>
</dbReference>
<name>A0A562JEK8_9FIRM</name>
<dbReference type="InterPro" id="IPR005130">
    <property type="entry name" value="Ser_deHydtase-like_asu"/>
</dbReference>
<dbReference type="GO" id="GO:0046872">
    <property type="term" value="F:metal ion binding"/>
    <property type="evidence" value="ECO:0007669"/>
    <property type="project" value="UniProtKB-KW"/>
</dbReference>
<evidence type="ECO:0000256" key="2">
    <source>
        <dbReference type="ARBA" id="ARBA00004742"/>
    </source>
</evidence>
<dbReference type="InterPro" id="IPR004642">
    <property type="entry name" value="Ser_deHydtase_asu"/>
</dbReference>
<evidence type="ECO:0000256" key="4">
    <source>
        <dbReference type="ARBA" id="ARBA00022432"/>
    </source>
</evidence>
<keyword evidence="8 11" id="KW-0411">Iron-sulfur</keyword>
<comment type="caution">
    <text evidence="13">The sequence shown here is derived from an EMBL/GenBank/DDBJ whole genome shotgun (WGS) entry which is preliminary data.</text>
</comment>
<gene>
    <name evidence="13" type="ORF">LY60_01355</name>
</gene>
<evidence type="ECO:0000256" key="10">
    <source>
        <dbReference type="ARBA" id="ARBA00049406"/>
    </source>
</evidence>
<dbReference type="GO" id="GO:0003941">
    <property type="term" value="F:L-serine ammonia-lyase activity"/>
    <property type="evidence" value="ECO:0007669"/>
    <property type="project" value="UniProtKB-UniRule"/>
</dbReference>
<sequence>MFVSTGKEILDILKNENITLAEYAIREEMNRSGFTREKAIDKMRANLNVMRKYSTNSQEKEIETAGNLIKGDAKRLKEYSRSGKALTGEFMVDAMSRAMSCSETNSAMGRIVACPTAGSCGILPAVVLSVGEKLNKTEDEMIQALFVAGGIGILIAKNATLAGAEGGCQAECGAGSAMASAAAVHMLGGTAEQEMDAAAIVIKNILGLVCDSVAGIVEVPCAKRNVAGTVSAIATADMVMSGITSKIPLDEMIVAMYKVGKQLPAELRETSLGGIAVTPTALKLKEQIEKMNKMD</sequence>
<dbReference type="Pfam" id="PF03313">
    <property type="entry name" value="SDH_alpha"/>
    <property type="match status" value="1"/>
</dbReference>
<dbReference type="OrthoDB" id="9805537at2"/>
<comment type="catalytic activity">
    <reaction evidence="10 11">
        <text>L-serine = pyruvate + NH4(+)</text>
        <dbReference type="Rhea" id="RHEA:19169"/>
        <dbReference type="ChEBI" id="CHEBI:15361"/>
        <dbReference type="ChEBI" id="CHEBI:28938"/>
        <dbReference type="ChEBI" id="CHEBI:33384"/>
        <dbReference type="EC" id="4.3.1.17"/>
    </reaction>
</comment>
<comment type="cofactor">
    <cofactor evidence="1 11">
        <name>[4Fe-4S] cluster</name>
        <dbReference type="ChEBI" id="CHEBI:49883"/>
    </cofactor>
</comment>
<dbReference type="GO" id="GO:0006094">
    <property type="term" value="P:gluconeogenesis"/>
    <property type="evidence" value="ECO:0007669"/>
    <property type="project" value="UniProtKB-KW"/>
</dbReference>
<keyword evidence="6 11" id="KW-0479">Metal-binding</keyword>
<dbReference type="Proteomes" id="UP000315343">
    <property type="component" value="Unassembled WGS sequence"/>
</dbReference>
<evidence type="ECO:0000256" key="5">
    <source>
        <dbReference type="ARBA" id="ARBA00022485"/>
    </source>
</evidence>
<dbReference type="InterPro" id="IPR051318">
    <property type="entry name" value="Fe-S_L-Ser"/>
</dbReference>
<reference evidence="13 14" key="1">
    <citation type="submission" date="2019-07" db="EMBL/GenBank/DDBJ databases">
        <title>Genomic Encyclopedia of Type Strains, Phase I: the one thousand microbial genomes (KMG-I) project.</title>
        <authorList>
            <person name="Kyrpides N."/>
        </authorList>
    </citation>
    <scope>NUCLEOTIDE SEQUENCE [LARGE SCALE GENOMIC DNA]</scope>
    <source>
        <strain evidence="13 14">DSM 13558</strain>
    </source>
</reference>
<dbReference type="RefSeq" id="WP_145081634.1">
    <property type="nucleotide sequence ID" value="NZ_VLKH01000003.1"/>
</dbReference>
<evidence type="ECO:0000256" key="6">
    <source>
        <dbReference type="ARBA" id="ARBA00022723"/>
    </source>
</evidence>
<protein>
    <recommendedName>
        <fullName evidence="11">L-serine dehydratase</fullName>
        <ecNumber evidence="11">4.3.1.17</ecNumber>
    </recommendedName>
</protein>
<dbReference type="GO" id="GO:0051539">
    <property type="term" value="F:4 iron, 4 sulfur cluster binding"/>
    <property type="evidence" value="ECO:0007669"/>
    <property type="project" value="UniProtKB-UniRule"/>
</dbReference>
<dbReference type="PANTHER" id="PTHR30182">
    <property type="entry name" value="L-SERINE DEHYDRATASE"/>
    <property type="match status" value="1"/>
</dbReference>
<evidence type="ECO:0000256" key="1">
    <source>
        <dbReference type="ARBA" id="ARBA00001966"/>
    </source>
</evidence>
<evidence type="ECO:0000313" key="14">
    <source>
        <dbReference type="Proteomes" id="UP000315343"/>
    </source>
</evidence>
<evidence type="ECO:0000256" key="9">
    <source>
        <dbReference type="ARBA" id="ARBA00023239"/>
    </source>
</evidence>
<dbReference type="AlphaFoldDB" id="A0A562JEK8"/>
<dbReference type="PANTHER" id="PTHR30182:SF1">
    <property type="entry name" value="L-SERINE DEHYDRATASE 1"/>
    <property type="match status" value="1"/>
</dbReference>
<evidence type="ECO:0000256" key="8">
    <source>
        <dbReference type="ARBA" id="ARBA00023014"/>
    </source>
</evidence>
<keyword evidence="14" id="KW-1185">Reference proteome</keyword>
<comment type="pathway">
    <text evidence="2">Carbohydrate biosynthesis; gluconeogenesis.</text>
</comment>
<accession>A0A562JEK8</accession>
<comment type="similarity">
    <text evidence="3 11">Belongs to the iron-sulfur dependent L-serine dehydratase family.</text>
</comment>
<dbReference type="NCBIfam" id="TIGR00718">
    <property type="entry name" value="sda_alpha"/>
    <property type="match status" value="1"/>
</dbReference>
<keyword evidence="7 11" id="KW-0408">Iron</keyword>
<keyword evidence="5 11" id="KW-0004">4Fe-4S</keyword>
<evidence type="ECO:0000259" key="12">
    <source>
        <dbReference type="Pfam" id="PF03313"/>
    </source>
</evidence>
<evidence type="ECO:0000256" key="3">
    <source>
        <dbReference type="ARBA" id="ARBA00008636"/>
    </source>
</evidence>
<proteinExistence type="inferred from homology"/>
<evidence type="ECO:0000313" key="13">
    <source>
        <dbReference type="EMBL" id="TWH81601.1"/>
    </source>
</evidence>
<feature type="domain" description="Serine dehydratase-like alpha subunit" evidence="12">
    <location>
        <begin position="16"/>
        <end position="276"/>
    </location>
</feature>
<evidence type="ECO:0000256" key="11">
    <source>
        <dbReference type="RuleBase" id="RU366059"/>
    </source>
</evidence>
<organism evidence="13 14">
    <name type="scientific">Sedimentibacter saalensis</name>
    <dbReference type="NCBI Taxonomy" id="130788"/>
    <lineage>
        <taxon>Bacteria</taxon>
        <taxon>Bacillati</taxon>
        <taxon>Bacillota</taxon>
        <taxon>Tissierellia</taxon>
        <taxon>Sedimentibacter</taxon>
    </lineage>
</organism>
<keyword evidence="4 11" id="KW-0312">Gluconeogenesis</keyword>
<keyword evidence="9 11" id="KW-0456">Lyase</keyword>
<dbReference type="EC" id="4.3.1.17" evidence="11"/>
<evidence type="ECO:0000256" key="7">
    <source>
        <dbReference type="ARBA" id="ARBA00023004"/>
    </source>
</evidence>